<dbReference type="InterPro" id="IPR012545">
    <property type="entry name" value="DUF1697"/>
</dbReference>
<proteinExistence type="predicted"/>
<gene>
    <name evidence="1" type="ORF">JI749_14185</name>
</gene>
<dbReference type="PANTHER" id="PTHR36439">
    <property type="entry name" value="BLL4334 PROTEIN"/>
    <property type="match status" value="1"/>
</dbReference>
<dbReference type="SUPFAM" id="SSF160379">
    <property type="entry name" value="SP0830-like"/>
    <property type="match status" value="1"/>
</dbReference>
<accession>A0ABX7BWQ8</accession>
<evidence type="ECO:0000313" key="2">
    <source>
        <dbReference type="Proteomes" id="UP000595460"/>
    </source>
</evidence>
<dbReference type="PANTHER" id="PTHR36439:SF1">
    <property type="entry name" value="DUF1697 DOMAIN-CONTAINING PROTEIN"/>
    <property type="match status" value="1"/>
</dbReference>
<name>A0ABX7BWQ8_9HYPH</name>
<reference evidence="1 2" key="1">
    <citation type="submission" date="2021-01" db="EMBL/GenBank/DDBJ databases">
        <title>Genome seq and assembly of Devosia sp. G19.</title>
        <authorList>
            <person name="Chhetri G."/>
        </authorList>
    </citation>
    <scope>NUCLEOTIDE SEQUENCE [LARGE SCALE GENOMIC DNA]</scope>
    <source>
        <strain evidence="1 2">G19</strain>
    </source>
</reference>
<dbReference type="Pfam" id="PF08002">
    <property type="entry name" value="DUF1697"/>
    <property type="match status" value="1"/>
</dbReference>
<keyword evidence="2" id="KW-1185">Reference proteome</keyword>
<sequence length="181" mass="19918">MTTFIVLLRAIGPVTHKIMSMAQWRQAVAEAGFANPETYVATGNMIVDSELGIAEVTRRMNEIVIELGLGPGNTAIVRTAVQMERLLSANPLPQAVQAKPQAVAVYFFARARPDFSWVEHYAGKETIRIEGTHLVVDYVTPVSSSRLPAIIEKKSGTVTARNWNTLRGLTTRAAARELRED</sequence>
<dbReference type="RefSeq" id="WP_201655202.1">
    <property type="nucleotide sequence ID" value="NZ_CP068047.1"/>
</dbReference>
<organism evidence="1 2">
    <name type="scientific">Devosia oryziradicis</name>
    <dbReference type="NCBI Taxonomy" id="2801335"/>
    <lineage>
        <taxon>Bacteria</taxon>
        <taxon>Pseudomonadati</taxon>
        <taxon>Pseudomonadota</taxon>
        <taxon>Alphaproteobacteria</taxon>
        <taxon>Hyphomicrobiales</taxon>
        <taxon>Devosiaceae</taxon>
        <taxon>Devosia</taxon>
    </lineage>
</organism>
<evidence type="ECO:0000313" key="1">
    <source>
        <dbReference type="EMBL" id="QQR35489.1"/>
    </source>
</evidence>
<dbReference type="Gene3D" id="3.30.70.1280">
    <property type="entry name" value="SP0830-like domains"/>
    <property type="match status" value="1"/>
</dbReference>
<dbReference type="Proteomes" id="UP000595460">
    <property type="component" value="Chromosome"/>
</dbReference>
<dbReference type="EMBL" id="CP068047">
    <property type="protein sequence ID" value="QQR35489.1"/>
    <property type="molecule type" value="Genomic_DNA"/>
</dbReference>
<protein>
    <submittedName>
        <fullName evidence="1">DUF1697 domain-containing protein</fullName>
    </submittedName>
</protein>